<dbReference type="InterPro" id="IPR000620">
    <property type="entry name" value="EamA_dom"/>
</dbReference>
<organism evidence="9 10">
    <name type="scientific">Paenibacillus stellifer</name>
    <dbReference type="NCBI Taxonomy" id="169760"/>
    <lineage>
        <taxon>Bacteria</taxon>
        <taxon>Bacillati</taxon>
        <taxon>Bacillota</taxon>
        <taxon>Bacilli</taxon>
        <taxon>Bacillales</taxon>
        <taxon>Paenibacillaceae</taxon>
        <taxon>Paenibacillus</taxon>
    </lineage>
</organism>
<evidence type="ECO:0000256" key="2">
    <source>
        <dbReference type="ARBA" id="ARBA00007362"/>
    </source>
</evidence>
<feature type="transmembrane region" description="Helical" evidence="7">
    <location>
        <begin position="228"/>
        <end position="248"/>
    </location>
</feature>
<dbReference type="RefSeq" id="WP_038693129.1">
    <property type="nucleotide sequence ID" value="NZ_CP009286.1"/>
</dbReference>
<feature type="transmembrane region" description="Helical" evidence="7">
    <location>
        <begin position="109"/>
        <end position="128"/>
    </location>
</feature>
<dbReference type="AlphaFoldDB" id="A0A089LPP6"/>
<evidence type="ECO:0000256" key="4">
    <source>
        <dbReference type="ARBA" id="ARBA00022692"/>
    </source>
</evidence>
<feature type="transmembrane region" description="Helical" evidence="7">
    <location>
        <begin position="83"/>
        <end position="103"/>
    </location>
</feature>
<dbReference type="PANTHER" id="PTHR32322:SF18">
    <property type="entry name" value="S-ADENOSYLMETHIONINE_S-ADENOSYLHOMOCYSTEINE TRANSPORTER"/>
    <property type="match status" value="1"/>
</dbReference>
<feature type="transmembrane region" description="Helical" evidence="7">
    <location>
        <begin position="260"/>
        <end position="277"/>
    </location>
</feature>
<keyword evidence="4 7" id="KW-0812">Transmembrane</keyword>
<dbReference type="InterPro" id="IPR050638">
    <property type="entry name" value="AA-Vitamin_Transporters"/>
</dbReference>
<keyword evidence="5 7" id="KW-1133">Transmembrane helix</keyword>
<feature type="domain" description="EamA" evidence="8">
    <location>
        <begin position="15"/>
        <end position="154"/>
    </location>
</feature>
<feature type="domain" description="EamA" evidence="8">
    <location>
        <begin position="165"/>
        <end position="299"/>
    </location>
</feature>
<dbReference type="Pfam" id="PF00892">
    <property type="entry name" value="EamA"/>
    <property type="match status" value="2"/>
</dbReference>
<feature type="transmembrane region" description="Helical" evidence="7">
    <location>
        <begin position="140"/>
        <end position="157"/>
    </location>
</feature>
<feature type="transmembrane region" description="Helical" evidence="7">
    <location>
        <begin position="12"/>
        <end position="31"/>
    </location>
</feature>
<protein>
    <recommendedName>
        <fullName evidence="8">EamA domain-containing protein</fullName>
    </recommendedName>
</protein>
<dbReference type="STRING" id="169760.PSTEL_01945"/>
<dbReference type="GO" id="GO:0005886">
    <property type="term" value="C:plasma membrane"/>
    <property type="evidence" value="ECO:0007669"/>
    <property type="project" value="UniProtKB-SubCell"/>
</dbReference>
<accession>A0A089LPP6</accession>
<dbReference type="HOGENOM" id="CLU_033863_8_1_9"/>
<reference evidence="9 10" key="1">
    <citation type="submission" date="2014-08" db="EMBL/GenBank/DDBJ databases">
        <title>Comparative genomics of the Paenibacillus odorifer group.</title>
        <authorList>
            <person name="den Bakker H.C."/>
            <person name="Tsai Y.-C."/>
            <person name="Martin N."/>
            <person name="Korlach J."/>
            <person name="Wiedmann M."/>
        </authorList>
    </citation>
    <scope>NUCLEOTIDE SEQUENCE [LARGE SCALE GENOMIC DNA]</scope>
    <source>
        <strain evidence="9 10">DSM 14472</strain>
    </source>
</reference>
<evidence type="ECO:0000313" key="9">
    <source>
        <dbReference type="EMBL" id="AIQ62070.1"/>
    </source>
</evidence>
<evidence type="ECO:0000259" key="8">
    <source>
        <dbReference type="Pfam" id="PF00892"/>
    </source>
</evidence>
<dbReference type="Proteomes" id="UP000029507">
    <property type="component" value="Chromosome"/>
</dbReference>
<keyword evidence="10" id="KW-1185">Reference proteome</keyword>
<evidence type="ECO:0000313" key="10">
    <source>
        <dbReference type="Proteomes" id="UP000029507"/>
    </source>
</evidence>
<dbReference type="KEGG" id="pste:PSTEL_01945"/>
<feature type="transmembrane region" description="Helical" evidence="7">
    <location>
        <begin position="283"/>
        <end position="302"/>
    </location>
</feature>
<dbReference type="InterPro" id="IPR037185">
    <property type="entry name" value="EmrE-like"/>
</dbReference>
<comment type="similarity">
    <text evidence="2">Belongs to the EamA transporter family.</text>
</comment>
<evidence type="ECO:0000256" key="5">
    <source>
        <dbReference type="ARBA" id="ARBA00022989"/>
    </source>
</evidence>
<dbReference type="OrthoDB" id="3190463at2"/>
<evidence type="ECO:0000256" key="1">
    <source>
        <dbReference type="ARBA" id="ARBA00004651"/>
    </source>
</evidence>
<dbReference type="SUPFAM" id="SSF103481">
    <property type="entry name" value="Multidrug resistance efflux transporter EmrE"/>
    <property type="match status" value="2"/>
</dbReference>
<name>A0A089LPP6_9BACL</name>
<evidence type="ECO:0000256" key="6">
    <source>
        <dbReference type="ARBA" id="ARBA00023136"/>
    </source>
</evidence>
<proteinExistence type="inferred from homology"/>
<gene>
    <name evidence="9" type="ORF">PSTEL_01945</name>
</gene>
<sequence>MKIEAFFRSRTGIVVASVIATILWGSAFPFIKLSYRELGIQQGDVYQQILFAGYRFTLSGLIIICFMSVNRQRIALVPSTLKRIVRVSLVQTFLQYLFIYIGLSRSSSAVGSITSGAISFFQLILAHFLFKEDQLNPKKMVGIVFGFMGLILLFSKGDHTFQFGSGDILLFCGAFSASLGNILSKVESRHISVFYLNAYQMLLGGIALICISSWKIGIIPFHFETKSMLLLLYLSMVSAVSFILWNYLLKCNPVGKVSMYMFLVPLFGVGWSMLLLHEHIQKLIWVSLVLVISGIIIVNRDFTEKKVNIYGSRSRKY</sequence>
<keyword evidence="6 7" id="KW-0472">Membrane</keyword>
<comment type="subcellular location">
    <subcellularLocation>
        <location evidence="1">Cell membrane</location>
        <topology evidence="1">Multi-pass membrane protein</topology>
    </subcellularLocation>
</comment>
<feature type="transmembrane region" description="Helical" evidence="7">
    <location>
        <begin position="51"/>
        <end position="71"/>
    </location>
</feature>
<dbReference type="PANTHER" id="PTHR32322">
    <property type="entry name" value="INNER MEMBRANE TRANSPORTER"/>
    <property type="match status" value="1"/>
</dbReference>
<evidence type="ECO:0000256" key="3">
    <source>
        <dbReference type="ARBA" id="ARBA00022475"/>
    </source>
</evidence>
<feature type="transmembrane region" description="Helical" evidence="7">
    <location>
        <begin position="163"/>
        <end position="182"/>
    </location>
</feature>
<feature type="transmembrane region" description="Helical" evidence="7">
    <location>
        <begin position="194"/>
        <end position="216"/>
    </location>
</feature>
<evidence type="ECO:0000256" key="7">
    <source>
        <dbReference type="SAM" id="Phobius"/>
    </source>
</evidence>
<keyword evidence="3" id="KW-1003">Cell membrane</keyword>
<dbReference type="EMBL" id="CP009286">
    <property type="protein sequence ID" value="AIQ62070.1"/>
    <property type="molecule type" value="Genomic_DNA"/>
</dbReference>